<sequence length="406" mass="45611">MARHASGQDDGPPSYADDGQPMTTTTTTAGRSAQTRAPANSQHRLSVEEDYLYQEVINHTACKLSQDKSKHQSHPSLGPQPQEPPPPYACSVHSEAVFMMKLEVENATKRAEDRRWRQVYAMLHGTTLNIHHPKKGWGWGKKSDIGRSEGDVWDSGRPPGPSDDRPLGVKAGKLIKSYGLLHADVGIASDYRKRRYVLRVRADADQFLISCLELETCIWWLDDLFAAIDIAMPLEDRDFPRDQSIPRVQRLRWLRGEGPLRPSPPSGEHRPHPSSGYSQNTTGTAGALARAAGAERRGPVINVNGELVEPRSSRDSRASTVVNFDEGGKWKPRHAWTRRHDLLYAKLCYSTLLFRSPRKSNFVIMKGDQWYVDWPTGRMARVRPPEYSDVEVGGPFFEARVGNTKL</sequence>
<feature type="domain" description="PH" evidence="2">
    <location>
        <begin position="91"/>
        <end position="231"/>
    </location>
</feature>
<organism evidence="3 4">
    <name type="scientific">Zalerion maritima</name>
    <dbReference type="NCBI Taxonomy" id="339359"/>
    <lineage>
        <taxon>Eukaryota</taxon>
        <taxon>Fungi</taxon>
        <taxon>Dikarya</taxon>
        <taxon>Ascomycota</taxon>
        <taxon>Pezizomycotina</taxon>
        <taxon>Sordariomycetes</taxon>
        <taxon>Lulworthiomycetidae</taxon>
        <taxon>Lulworthiales</taxon>
        <taxon>Lulworthiaceae</taxon>
        <taxon>Zalerion</taxon>
    </lineage>
</organism>
<feature type="region of interest" description="Disordered" evidence="1">
    <location>
        <begin position="1"/>
        <end position="46"/>
    </location>
</feature>
<feature type="region of interest" description="Disordered" evidence="1">
    <location>
        <begin position="148"/>
        <end position="167"/>
    </location>
</feature>
<evidence type="ECO:0000313" key="4">
    <source>
        <dbReference type="Proteomes" id="UP001201980"/>
    </source>
</evidence>
<feature type="compositionally biased region" description="Polar residues" evidence="1">
    <location>
        <begin position="29"/>
        <end position="44"/>
    </location>
</feature>
<keyword evidence="4" id="KW-1185">Reference proteome</keyword>
<dbReference type="AlphaFoldDB" id="A0AAD5RN44"/>
<dbReference type="SMART" id="SM00233">
    <property type="entry name" value="PH"/>
    <property type="match status" value="1"/>
</dbReference>
<accession>A0AAD5RN44</accession>
<dbReference type="PANTHER" id="PTHR37283:SF1">
    <property type="entry name" value="PH DOMAIN-CONTAINING PROTEIN YHR131C"/>
    <property type="match status" value="1"/>
</dbReference>
<dbReference type="PANTHER" id="PTHR37283">
    <property type="entry name" value="PH DOMAIN-CONTAINING PROTEIN YHR131C"/>
    <property type="match status" value="1"/>
</dbReference>
<dbReference type="Gene3D" id="2.30.29.30">
    <property type="entry name" value="Pleckstrin-homology domain (PH domain)/Phosphotyrosine-binding domain (PTB)"/>
    <property type="match status" value="1"/>
</dbReference>
<protein>
    <submittedName>
        <fullName evidence="3">Ph domain-containing protein</fullName>
    </submittedName>
</protein>
<proteinExistence type="predicted"/>
<dbReference type="InterPro" id="IPR011993">
    <property type="entry name" value="PH-like_dom_sf"/>
</dbReference>
<feature type="region of interest" description="Disordered" evidence="1">
    <location>
        <begin position="256"/>
        <end position="293"/>
    </location>
</feature>
<dbReference type="SUPFAM" id="SSF50729">
    <property type="entry name" value="PH domain-like"/>
    <property type="match status" value="1"/>
</dbReference>
<feature type="region of interest" description="Disordered" evidence="1">
    <location>
        <begin position="64"/>
        <end position="89"/>
    </location>
</feature>
<evidence type="ECO:0000259" key="2">
    <source>
        <dbReference type="SMART" id="SM00233"/>
    </source>
</evidence>
<evidence type="ECO:0000256" key="1">
    <source>
        <dbReference type="SAM" id="MobiDB-lite"/>
    </source>
</evidence>
<feature type="compositionally biased region" description="Low complexity" evidence="1">
    <location>
        <begin position="281"/>
        <end position="292"/>
    </location>
</feature>
<dbReference type="EMBL" id="JAKWBI020000220">
    <property type="protein sequence ID" value="KAJ2898693.1"/>
    <property type="molecule type" value="Genomic_DNA"/>
</dbReference>
<dbReference type="InterPro" id="IPR001849">
    <property type="entry name" value="PH_domain"/>
</dbReference>
<gene>
    <name evidence="3" type="ORF">MKZ38_003744</name>
</gene>
<dbReference type="Proteomes" id="UP001201980">
    <property type="component" value="Unassembled WGS sequence"/>
</dbReference>
<reference evidence="3" key="1">
    <citation type="submission" date="2022-07" db="EMBL/GenBank/DDBJ databases">
        <title>Draft genome sequence of Zalerion maritima ATCC 34329, a (micro)plastics degrading marine fungus.</title>
        <authorList>
            <person name="Paco A."/>
            <person name="Goncalves M.F.M."/>
            <person name="Rocha-Santos T.A.P."/>
            <person name="Alves A."/>
        </authorList>
    </citation>
    <scope>NUCLEOTIDE SEQUENCE</scope>
    <source>
        <strain evidence="3">ATCC 34329</strain>
    </source>
</reference>
<comment type="caution">
    <text evidence="3">The sequence shown here is derived from an EMBL/GenBank/DDBJ whole genome shotgun (WGS) entry which is preliminary data.</text>
</comment>
<name>A0AAD5RN44_9PEZI</name>
<evidence type="ECO:0000313" key="3">
    <source>
        <dbReference type="EMBL" id="KAJ2898693.1"/>
    </source>
</evidence>